<evidence type="ECO:0000313" key="6">
    <source>
        <dbReference type="EMBL" id="ADY46179.1"/>
    </source>
</evidence>
<sequence length="405" mass="44243">MSQSDAAGVLFANFNQDATSLAVGTHSGYSLYSLEAVETLRKIHEDTKVEDTSIIERLFSSSLIVLVSQQAPRKLRVYHFQKGNEICTQSYSNTILSVKMNRKHLIVCLEEKIFVHHIRDMKVVHTIRDTPPNVHGIMDLTTANDSESYLAYPGSIDDGRVNIFDATNLTALLTIHAHDSLLAALRFSSDAKKLATASTKGTVIRVFAIPSGERLFEFTRGLKRCVAICSLAFSKDSLYLCSSSNTETVHVYKLEKLDDQIQQRCSADEGVGAWVGYFSKAASSYLPAQMNDLLLREKSFATARLPAVGTKNAVALPVIGGKLHLLVATTDGYLYCYQVEAEGGECTLARQHKIGVQVEASILVGNESRASPMGTVEKGTAPGGESAAPRINDFDEFPPMSHCTD</sequence>
<evidence type="ECO:0000256" key="5">
    <source>
        <dbReference type="SAM" id="MobiDB-lite"/>
    </source>
</evidence>
<proteinExistence type="evidence at transcript level"/>
<dbReference type="InterPro" id="IPR036322">
    <property type="entry name" value="WD40_repeat_dom_sf"/>
</dbReference>
<dbReference type="PANTHER" id="PTHR11227">
    <property type="entry name" value="WD-REPEAT PROTEIN INTERACTING WITH PHOSPHOINOSIDES WIPI -RELATED"/>
    <property type="match status" value="1"/>
</dbReference>
<feature type="region of interest" description="Disordered" evidence="5">
    <location>
        <begin position="371"/>
        <end position="395"/>
    </location>
</feature>
<dbReference type="EMBL" id="JI173277">
    <property type="protein sequence ID" value="ADY46179.1"/>
    <property type="molecule type" value="mRNA"/>
</dbReference>
<keyword evidence="1" id="KW-0853">WD repeat</keyword>
<dbReference type="Gene3D" id="2.130.10.10">
    <property type="entry name" value="YVTN repeat-like/Quinoprotein amine dehydrogenase"/>
    <property type="match status" value="1"/>
</dbReference>
<dbReference type="GO" id="GO:0006914">
    <property type="term" value="P:autophagy"/>
    <property type="evidence" value="ECO:0007669"/>
    <property type="project" value="UniProtKB-KW"/>
</dbReference>
<evidence type="ECO:0000256" key="3">
    <source>
        <dbReference type="ARBA" id="ARBA00023006"/>
    </source>
</evidence>
<dbReference type="Pfam" id="PF21032">
    <property type="entry name" value="PROPPIN"/>
    <property type="match status" value="1"/>
</dbReference>
<evidence type="ECO:0000256" key="1">
    <source>
        <dbReference type="ARBA" id="ARBA00022574"/>
    </source>
</evidence>
<dbReference type="InterPro" id="IPR048720">
    <property type="entry name" value="PROPPIN"/>
</dbReference>
<name>F1L7S5_ASCSU</name>
<keyword evidence="2" id="KW-0677">Repeat</keyword>
<keyword evidence="3" id="KW-0072">Autophagy</keyword>
<dbReference type="InterPro" id="IPR015943">
    <property type="entry name" value="WD40/YVTN_repeat-like_dom_sf"/>
</dbReference>
<evidence type="ECO:0000256" key="2">
    <source>
        <dbReference type="ARBA" id="ARBA00022737"/>
    </source>
</evidence>
<comment type="similarity">
    <text evidence="4">Belongs to the WD repeat PROPPIN family.</text>
</comment>
<reference evidence="6" key="1">
    <citation type="journal article" date="2011" name="Genome Res.">
        <title>Deep small RNA sequencing from the nematode Ascaris reveals conservation, functional diversification, and novel developmental profiles.</title>
        <authorList>
            <person name="Wang J."/>
            <person name="Czech B."/>
            <person name="Crunk A."/>
            <person name="Wallace A."/>
            <person name="Mitreva M."/>
            <person name="Hannon G.J."/>
            <person name="Davis R.E."/>
        </authorList>
    </citation>
    <scope>NUCLEOTIDE SEQUENCE</scope>
</reference>
<dbReference type="AlphaFoldDB" id="F1L7S5"/>
<organism evidence="6">
    <name type="scientific">Ascaris suum</name>
    <name type="common">Pig roundworm</name>
    <name type="synonym">Ascaris lumbricoides</name>
    <dbReference type="NCBI Taxonomy" id="6253"/>
    <lineage>
        <taxon>Eukaryota</taxon>
        <taxon>Metazoa</taxon>
        <taxon>Ecdysozoa</taxon>
        <taxon>Nematoda</taxon>
        <taxon>Chromadorea</taxon>
        <taxon>Rhabditida</taxon>
        <taxon>Spirurina</taxon>
        <taxon>Ascaridomorpha</taxon>
        <taxon>Ascaridoidea</taxon>
        <taxon>Ascarididae</taxon>
        <taxon>Ascaris</taxon>
    </lineage>
</organism>
<accession>F1L7S5</accession>
<dbReference type="SMART" id="SM00320">
    <property type="entry name" value="WD40"/>
    <property type="match status" value="2"/>
</dbReference>
<protein>
    <submittedName>
        <fullName evidence="6">WD repeat domain phosphoinositide-interacting protein 2</fullName>
    </submittedName>
</protein>
<dbReference type="GO" id="GO:0005737">
    <property type="term" value="C:cytoplasm"/>
    <property type="evidence" value="ECO:0007669"/>
    <property type="project" value="UniProtKB-ARBA"/>
</dbReference>
<evidence type="ECO:0000256" key="4">
    <source>
        <dbReference type="ARBA" id="ARBA00025740"/>
    </source>
</evidence>
<dbReference type="InterPro" id="IPR001680">
    <property type="entry name" value="WD40_rpt"/>
</dbReference>
<dbReference type="SUPFAM" id="SSF50978">
    <property type="entry name" value="WD40 repeat-like"/>
    <property type="match status" value="1"/>
</dbReference>